<gene>
    <name evidence="1" type="ORF">GUL26_04710</name>
</gene>
<evidence type="ECO:0008006" key="3">
    <source>
        <dbReference type="Google" id="ProtNLM"/>
    </source>
</evidence>
<dbReference type="Proteomes" id="UP000644192">
    <property type="component" value="Unassembled WGS sequence"/>
</dbReference>
<evidence type="ECO:0000313" key="1">
    <source>
        <dbReference type="EMBL" id="MZZ11535.1"/>
    </source>
</evidence>
<protein>
    <recommendedName>
        <fullName evidence="3">DUF3077 domain-containing protein</fullName>
    </recommendedName>
</protein>
<accession>A0A6C1K7F3</accession>
<proteinExistence type="predicted"/>
<organism evidence="1 2">
    <name type="scientific">Pseudomonas aeruginosa</name>
    <dbReference type="NCBI Taxonomy" id="287"/>
    <lineage>
        <taxon>Bacteria</taxon>
        <taxon>Pseudomonadati</taxon>
        <taxon>Pseudomonadota</taxon>
        <taxon>Gammaproteobacteria</taxon>
        <taxon>Pseudomonadales</taxon>
        <taxon>Pseudomonadaceae</taxon>
        <taxon>Pseudomonas</taxon>
    </lineage>
</organism>
<dbReference type="AlphaFoldDB" id="A0A6C1K7F3"/>
<comment type="caution">
    <text evidence="1">The sequence shown here is derived from an EMBL/GenBank/DDBJ whole genome shotgun (WGS) entry which is preliminary data.</text>
</comment>
<evidence type="ECO:0000313" key="2">
    <source>
        <dbReference type="Proteomes" id="UP000644192"/>
    </source>
</evidence>
<dbReference type="EMBL" id="WXZT01000002">
    <property type="protein sequence ID" value="MZZ11535.1"/>
    <property type="molecule type" value="Genomic_DNA"/>
</dbReference>
<dbReference type="RefSeq" id="WP_034022343.1">
    <property type="nucleotide sequence ID" value="NZ_CAADNI010000027.1"/>
</dbReference>
<reference evidence="1" key="1">
    <citation type="submission" date="2020-01" db="EMBL/GenBank/DDBJ databases">
        <title>Bacteria Cultured from War Wounds Associated with the Conflict in Eastern Ukraine.</title>
        <authorList>
            <person name="Snesrud E."/>
            <person name="Galac M.R."/>
            <person name="Mc Gann P."/>
            <person name="Valentine K."/>
            <person name="Viacheslav K."/>
        </authorList>
    </citation>
    <scope>NUCLEOTIDE SEQUENCE</scope>
    <source>
        <strain evidence="1">VNMU148</strain>
    </source>
</reference>
<name>A0A6C1K7F3_PSEAI</name>
<sequence length="92" mass="9738">MSAVWNKPQSSALKAPISQLPPRRFAAISPTTTVEEALSEAIALTLSVSSILGALTTSDEEHVCLYALEIAAELAGDLVDAALDSLREEDQQ</sequence>